<dbReference type="EMBL" id="MU276132">
    <property type="protein sequence ID" value="KAI0041291.1"/>
    <property type="molecule type" value="Genomic_DNA"/>
</dbReference>
<name>A0ACB8RAX2_9AGAM</name>
<proteinExistence type="predicted"/>
<reference evidence="1" key="1">
    <citation type="submission" date="2021-02" db="EMBL/GenBank/DDBJ databases">
        <authorList>
            <consortium name="DOE Joint Genome Institute"/>
            <person name="Ahrendt S."/>
            <person name="Looney B.P."/>
            <person name="Miyauchi S."/>
            <person name="Morin E."/>
            <person name="Drula E."/>
            <person name="Courty P.E."/>
            <person name="Chicoki N."/>
            <person name="Fauchery L."/>
            <person name="Kohler A."/>
            <person name="Kuo A."/>
            <person name="Labutti K."/>
            <person name="Pangilinan J."/>
            <person name="Lipzen A."/>
            <person name="Riley R."/>
            <person name="Andreopoulos W."/>
            <person name="He G."/>
            <person name="Johnson J."/>
            <person name="Barry K.W."/>
            <person name="Grigoriev I.V."/>
            <person name="Nagy L."/>
            <person name="Hibbett D."/>
            <person name="Henrissat B."/>
            <person name="Matheny P.B."/>
            <person name="Labbe J."/>
            <person name="Martin F."/>
        </authorList>
    </citation>
    <scope>NUCLEOTIDE SEQUENCE</scope>
    <source>
        <strain evidence="1">FP105234-sp</strain>
    </source>
</reference>
<organism evidence="1 2">
    <name type="scientific">Auriscalpium vulgare</name>
    <dbReference type="NCBI Taxonomy" id="40419"/>
    <lineage>
        <taxon>Eukaryota</taxon>
        <taxon>Fungi</taxon>
        <taxon>Dikarya</taxon>
        <taxon>Basidiomycota</taxon>
        <taxon>Agaricomycotina</taxon>
        <taxon>Agaricomycetes</taxon>
        <taxon>Russulales</taxon>
        <taxon>Auriscalpiaceae</taxon>
        <taxon>Auriscalpium</taxon>
    </lineage>
</organism>
<dbReference type="Proteomes" id="UP000814033">
    <property type="component" value="Unassembled WGS sequence"/>
</dbReference>
<sequence length="86" mass="9319">MPLAGHARFGCAVRKVRRALRDVKTRLFASERMWCALVTPGEQDVFATLLRGGEAAAADACTVEQLRYVLCAVSREGKTLGALTLP</sequence>
<gene>
    <name evidence="1" type="ORF">FA95DRAFT_1565536</name>
</gene>
<evidence type="ECO:0000313" key="2">
    <source>
        <dbReference type="Proteomes" id="UP000814033"/>
    </source>
</evidence>
<reference evidence="1" key="2">
    <citation type="journal article" date="2022" name="New Phytol.">
        <title>Evolutionary transition to the ectomycorrhizal habit in the genomes of a hyperdiverse lineage of mushroom-forming fungi.</title>
        <authorList>
            <person name="Looney B."/>
            <person name="Miyauchi S."/>
            <person name="Morin E."/>
            <person name="Drula E."/>
            <person name="Courty P.E."/>
            <person name="Kohler A."/>
            <person name="Kuo A."/>
            <person name="LaButti K."/>
            <person name="Pangilinan J."/>
            <person name="Lipzen A."/>
            <person name="Riley R."/>
            <person name="Andreopoulos W."/>
            <person name="He G."/>
            <person name="Johnson J."/>
            <person name="Nolan M."/>
            <person name="Tritt A."/>
            <person name="Barry K.W."/>
            <person name="Grigoriev I.V."/>
            <person name="Nagy L.G."/>
            <person name="Hibbett D."/>
            <person name="Henrissat B."/>
            <person name="Matheny P.B."/>
            <person name="Labbe J."/>
            <person name="Martin F.M."/>
        </authorList>
    </citation>
    <scope>NUCLEOTIDE SEQUENCE</scope>
    <source>
        <strain evidence="1">FP105234-sp</strain>
    </source>
</reference>
<comment type="caution">
    <text evidence="1">The sequence shown here is derived from an EMBL/GenBank/DDBJ whole genome shotgun (WGS) entry which is preliminary data.</text>
</comment>
<keyword evidence="2" id="KW-1185">Reference proteome</keyword>
<evidence type="ECO:0000313" key="1">
    <source>
        <dbReference type="EMBL" id="KAI0041291.1"/>
    </source>
</evidence>
<protein>
    <submittedName>
        <fullName evidence="1">Uncharacterized protein</fullName>
    </submittedName>
</protein>
<accession>A0ACB8RAX2</accession>